<name>A0AAE0HZ85_9PEZI</name>
<keyword evidence="1" id="KW-0862">Zinc</keyword>
<dbReference type="PANTHER" id="PTHR38166">
    <property type="entry name" value="C2H2-TYPE DOMAIN-CONTAINING PROTEIN-RELATED"/>
    <property type="match status" value="1"/>
</dbReference>
<proteinExistence type="predicted"/>
<evidence type="ECO:0000313" key="5">
    <source>
        <dbReference type="Proteomes" id="UP001283341"/>
    </source>
</evidence>
<feature type="compositionally biased region" description="Acidic residues" evidence="2">
    <location>
        <begin position="150"/>
        <end position="159"/>
    </location>
</feature>
<accession>A0AAE0HZ85</accession>
<organism evidence="4 5">
    <name type="scientific">Apodospora peruviana</name>
    <dbReference type="NCBI Taxonomy" id="516989"/>
    <lineage>
        <taxon>Eukaryota</taxon>
        <taxon>Fungi</taxon>
        <taxon>Dikarya</taxon>
        <taxon>Ascomycota</taxon>
        <taxon>Pezizomycotina</taxon>
        <taxon>Sordariomycetes</taxon>
        <taxon>Sordariomycetidae</taxon>
        <taxon>Sordariales</taxon>
        <taxon>Lasiosphaeriaceae</taxon>
        <taxon>Apodospora</taxon>
    </lineage>
</organism>
<dbReference type="PROSITE" id="PS50157">
    <property type="entry name" value="ZINC_FINGER_C2H2_2"/>
    <property type="match status" value="1"/>
</dbReference>
<sequence>MYLGQWAPLIGSVLACLGYLYLLAVTRIENPDGWDSGGWIPSLTSRNSTYDKRKDHDRGRTDYQFSEVAHVGVIKPPQRLNLHGGEGPKPMTFCSRKAGALDCPLLTNGPSDSFNTDSSAGNSRSEATDGKTQSDRKRRLGTSSGKEGSRDDDGDDDDGDTPRQPNTKRVSRQVFEKKLLFACPYFKRNPSKYRTQRICCGPGWEAVHRVKEHLYRKHRVFRCKRCCNTFSEPSLLEEHQRLPNPCPLRDLSDGAADLEDGFGEEQEKLLRSRKKKTPNIDEVGKWREMYRILFPRVQDEDIPLPFYSIEAAVITTADQDEHQKELCSEYFQEYERYLVHQMKSGCLLAGRLRQGLEKDLNIVDDGAREKVFELFKNVQLEILADFRHARGLGKTMATSSWKQPMKDKSDDASMGGTQSTSDSPGAGTDDSTNLTDSAVDRHANGVEDFHMTLQDADMVDFFNQLAPALGDGEDLGFLEPSGEVEDAAASTADWWYEWQNDDLIQTWPTRTTERVVDDRTGG</sequence>
<feature type="compositionally biased region" description="Polar residues" evidence="2">
    <location>
        <begin position="112"/>
        <end position="125"/>
    </location>
</feature>
<protein>
    <recommendedName>
        <fullName evidence="3">C2H2-type domain-containing protein</fullName>
    </recommendedName>
</protein>
<keyword evidence="5" id="KW-1185">Reference proteome</keyword>
<keyword evidence="1" id="KW-0479">Metal-binding</keyword>
<evidence type="ECO:0000259" key="3">
    <source>
        <dbReference type="PROSITE" id="PS50157"/>
    </source>
</evidence>
<gene>
    <name evidence="4" type="ORF">B0H66DRAFT_347417</name>
</gene>
<feature type="compositionally biased region" description="Basic and acidic residues" evidence="2">
    <location>
        <begin position="126"/>
        <end position="135"/>
    </location>
</feature>
<keyword evidence="1" id="KW-0863">Zinc-finger</keyword>
<feature type="compositionally biased region" description="Polar residues" evidence="2">
    <location>
        <begin position="415"/>
        <end position="436"/>
    </location>
</feature>
<dbReference type="EMBL" id="JAUEDM010000006">
    <property type="protein sequence ID" value="KAK3315592.1"/>
    <property type="molecule type" value="Genomic_DNA"/>
</dbReference>
<dbReference type="InterPro" id="IPR013087">
    <property type="entry name" value="Znf_C2H2_type"/>
</dbReference>
<dbReference type="AlphaFoldDB" id="A0AAE0HZ85"/>
<feature type="region of interest" description="Disordered" evidence="2">
    <location>
        <begin position="112"/>
        <end position="171"/>
    </location>
</feature>
<reference evidence="4" key="1">
    <citation type="journal article" date="2023" name="Mol. Phylogenet. Evol.">
        <title>Genome-scale phylogeny and comparative genomics of the fungal order Sordariales.</title>
        <authorList>
            <person name="Hensen N."/>
            <person name="Bonometti L."/>
            <person name="Westerberg I."/>
            <person name="Brannstrom I.O."/>
            <person name="Guillou S."/>
            <person name="Cros-Aarteil S."/>
            <person name="Calhoun S."/>
            <person name="Haridas S."/>
            <person name="Kuo A."/>
            <person name="Mondo S."/>
            <person name="Pangilinan J."/>
            <person name="Riley R."/>
            <person name="LaButti K."/>
            <person name="Andreopoulos B."/>
            <person name="Lipzen A."/>
            <person name="Chen C."/>
            <person name="Yan M."/>
            <person name="Daum C."/>
            <person name="Ng V."/>
            <person name="Clum A."/>
            <person name="Steindorff A."/>
            <person name="Ohm R.A."/>
            <person name="Martin F."/>
            <person name="Silar P."/>
            <person name="Natvig D.O."/>
            <person name="Lalanne C."/>
            <person name="Gautier V."/>
            <person name="Ament-Velasquez S.L."/>
            <person name="Kruys A."/>
            <person name="Hutchinson M.I."/>
            <person name="Powell A.J."/>
            <person name="Barry K."/>
            <person name="Miller A.N."/>
            <person name="Grigoriev I.V."/>
            <person name="Debuchy R."/>
            <person name="Gladieux P."/>
            <person name="Hiltunen Thoren M."/>
            <person name="Johannesson H."/>
        </authorList>
    </citation>
    <scope>NUCLEOTIDE SEQUENCE</scope>
    <source>
        <strain evidence="4">CBS 118394</strain>
    </source>
</reference>
<dbReference type="Proteomes" id="UP001283341">
    <property type="component" value="Unassembled WGS sequence"/>
</dbReference>
<dbReference type="GO" id="GO:0008270">
    <property type="term" value="F:zinc ion binding"/>
    <property type="evidence" value="ECO:0007669"/>
    <property type="project" value="UniProtKB-KW"/>
</dbReference>
<reference evidence="4" key="2">
    <citation type="submission" date="2023-06" db="EMBL/GenBank/DDBJ databases">
        <authorList>
            <consortium name="Lawrence Berkeley National Laboratory"/>
            <person name="Haridas S."/>
            <person name="Hensen N."/>
            <person name="Bonometti L."/>
            <person name="Westerberg I."/>
            <person name="Brannstrom I.O."/>
            <person name="Guillou S."/>
            <person name="Cros-Aarteil S."/>
            <person name="Calhoun S."/>
            <person name="Kuo A."/>
            <person name="Mondo S."/>
            <person name="Pangilinan J."/>
            <person name="Riley R."/>
            <person name="Labutti K."/>
            <person name="Andreopoulos B."/>
            <person name="Lipzen A."/>
            <person name="Chen C."/>
            <person name="Yanf M."/>
            <person name="Daum C."/>
            <person name="Ng V."/>
            <person name="Clum A."/>
            <person name="Steindorff A."/>
            <person name="Ohm R."/>
            <person name="Martin F."/>
            <person name="Silar P."/>
            <person name="Natvig D."/>
            <person name="Lalanne C."/>
            <person name="Gautier V."/>
            <person name="Ament-Velasquez S.L."/>
            <person name="Kruys A."/>
            <person name="Hutchinson M.I."/>
            <person name="Powell A.J."/>
            <person name="Barry K."/>
            <person name="Miller A.N."/>
            <person name="Grigoriev I.V."/>
            <person name="Debuchy R."/>
            <person name="Gladieux P."/>
            <person name="Thoren M.H."/>
            <person name="Johannesson H."/>
        </authorList>
    </citation>
    <scope>NUCLEOTIDE SEQUENCE</scope>
    <source>
        <strain evidence="4">CBS 118394</strain>
    </source>
</reference>
<comment type="caution">
    <text evidence="4">The sequence shown here is derived from an EMBL/GenBank/DDBJ whole genome shotgun (WGS) entry which is preliminary data.</text>
</comment>
<feature type="region of interest" description="Disordered" evidence="2">
    <location>
        <begin position="397"/>
        <end position="436"/>
    </location>
</feature>
<dbReference type="PANTHER" id="PTHR38166:SF1">
    <property type="entry name" value="C2H2-TYPE DOMAIN-CONTAINING PROTEIN"/>
    <property type="match status" value="1"/>
</dbReference>
<feature type="domain" description="C2H2-type" evidence="3">
    <location>
        <begin position="221"/>
        <end position="242"/>
    </location>
</feature>
<evidence type="ECO:0000256" key="1">
    <source>
        <dbReference type="PROSITE-ProRule" id="PRU00042"/>
    </source>
</evidence>
<evidence type="ECO:0000313" key="4">
    <source>
        <dbReference type="EMBL" id="KAK3315592.1"/>
    </source>
</evidence>
<evidence type="ECO:0000256" key="2">
    <source>
        <dbReference type="SAM" id="MobiDB-lite"/>
    </source>
</evidence>